<organism evidence="1 2">
    <name type="scientific">Limisphaera ngatamarikiensis</name>
    <dbReference type="NCBI Taxonomy" id="1324935"/>
    <lineage>
        <taxon>Bacteria</taxon>
        <taxon>Pseudomonadati</taxon>
        <taxon>Verrucomicrobiota</taxon>
        <taxon>Verrucomicrobiia</taxon>
        <taxon>Limisphaerales</taxon>
        <taxon>Limisphaeraceae</taxon>
        <taxon>Limisphaera</taxon>
    </lineage>
</organism>
<sequence>MKTRWMLTAAGLTLVTSLTTRVEAFVMVDPVIERLSHVETVVTDLGNGFYHYAYTVYNDSEPVTDGRMTIWPRIVGWEIPLDSPALVSNITFPETWGYRFLSSTEYEQEYGIPNPFNSLYVLQWYDLELFEGISLEKSIVPNGYNDFWGDDEYEPYASGFGFISVLAPVDGPYAAIWQDAYRNIGDPPLPGGGITGGSLPYTPQHAMPDGGATAVLLGLSLVGLHLWRKTSR</sequence>
<dbReference type="NCBIfam" id="TIGR03778">
    <property type="entry name" value="VPDSG_CTERM"/>
    <property type="match status" value="1"/>
</dbReference>
<keyword evidence="2" id="KW-1185">Reference proteome</keyword>
<dbReference type="RefSeq" id="WP_165105773.1">
    <property type="nucleotide sequence ID" value="NZ_JAAKYA010000014.1"/>
</dbReference>
<gene>
    <name evidence="1" type="ORF">G4L39_02945</name>
</gene>
<dbReference type="EMBL" id="JAAKYA010000014">
    <property type="protein sequence ID" value="NGO38354.1"/>
    <property type="molecule type" value="Genomic_DNA"/>
</dbReference>
<dbReference type="Proteomes" id="UP000477311">
    <property type="component" value="Unassembled WGS sequence"/>
</dbReference>
<dbReference type="AlphaFoldDB" id="A0A6M1RS99"/>
<dbReference type="InterPro" id="IPR022288">
    <property type="entry name" value="VPDSG_CTERM"/>
</dbReference>
<comment type="caution">
    <text evidence="1">The sequence shown here is derived from an EMBL/GenBank/DDBJ whole genome shotgun (WGS) entry which is preliminary data.</text>
</comment>
<evidence type="ECO:0000313" key="1">
    <source>
        <dbReference type="EMBL" id="NGO38354.1"/>
    </source>
</evidence>
<name>A0A6M1RS99_9BACT</name>
<evidence type="ECO:0000313" key="2">
    <source>
        <dbReference type="Proteomes" id="UP000477311"/>
    </source>
</evidence>
<accession>A0A6M1RS99</accession>
<protein>
    <submittedName>
        <fullName evidence="1">VPDSG-CTERM sorting domain-containing protein</fullName>
    </submittedName>
</protein>
<reference evidence="1 2" key="1">
    <citation type="submission" date="2020-02" db="EMBL/GenBank/DDBJ databases">
        <title>Draft genome sequence of Limisphaera ngatamarikiensis NGM72.4T, a thermophilic Verrucomicrobia grouped in subdivision 3.</title>
        <authorList>
            <person name="Carere C.R."/>
            <person name="Steen J."/>
            <person name="Hugenholtz P."/>
            <person name="Stott M.B."/>
        </authorList>
    </citation>
    <scope>NUCLEOTIDE SEQUENCE [LARGE SCALE GENOMIC DNA]</scope>
    <source>
        <strain evidence="1 2">NGM72.4</strain>
    </source>
</reference>
<proteinExistence type="predicted"/>